<sequence>MLLRSFTVLALLAAATLARAQDRPIGFQMPSKNIACQVFADNGQDTLRCDILTIDTPPRRPPDCELDYGHAFAMTAKGDARGGSARICAGDTVVDPSLPVLAYGEIWQRAGFTCRSEQTGLTCFNAMQHGFSLARGRQEVF</sequence>
<name>A0A9X1R8U3_9BRAD</name>
<keyword evidence="1" id="KW-0732">Signal</keyword>
<comment type="caution">
    <text evidence="2">The sequence shown here is derived from an EMBL/GenBank/DDBJ whole genome shotgun (WGS) entry which is preliminary data.</text>
</comment>
<evidence type="ECO:0000256" key="1">
    <source>
        <dbReference type="SAM" id="SignalP"/>
    </source>
</evidence>
<dbReference type="Pfam" id="PF20341">
    <property type="entry name" value="DUF6636"/>
    <property type="match status" value="1"/>
</dbReference>
<feature type="signal peptide" evidence="1">
    <location>
        <begin position="1"/>
        <end position="20"/>
    </location>
</feature>
<gene>
    <name evidence="2" type="ORF">L6654_12795</name>
</gene>
<evidence type="ECO:0000313" key="3">
    <source>
        <dbReference type="Proteomes" id="UP001139054"/>
    </source>
</evidence>
<feature type="chain" id="PRO_5040934576" evidence="1">
    <location>
        <begin position="21"/>
        <end position="141"/>
    </location>
</feature>
<dbReference type="EMBL" id="JAKLTY010000007">
    <property type="protein sequence ID" value="MCG2627506.1"/>
    <property type="molecule type" value="Genomic_DNA"/>
</dbReference>
<reference evidence="2" key="1">
    <citation type="submission" date="2022-01" db="EMBL/GenBank/DDBJ databases">
        <title>Genome sequnece data of strain Bradyrhizobium sp. nov.</title>
        <authorList>
            <person name="Zhang J."/>
        </authorList>
    </citation>
    <scope>NUCLEOTIDE SEQUENCE</scope>
    <source>
        <strain evidence="2">WYCCWR 13023</strain>
    </source>
</reference>
<dbReference type="InterPro" id="IPR046576">
    <property type="entry name" value="DUF6636"/>
</dbReference>
<dbReference type="RefSeq" id="WP_237890264.1">
    <property type="nucleotide sequence ID" value="NZ_JAKLTY010000007.1"/>
</dbReference>
<evidence type="ECO:0000313" key="2">
    <source>
        <dbReference type="EMBL" id="MCG2627506.1"/>
    </source>
</evidence>
<accession>A0A9X1R8U3</accession>
<dbReference type="Proteomes" id="UP001139054">
    <property type="component" value="Unassembled WGS sequence"/>
</dbReference>
<proteinExistence type="predicted"/>
<organism evidence="2 3">
    <name type="scientific">Bradyrhizobium zhengyangense</name>
    <dbReference type="NCBI Taxonomy" id="2911009"/>
    <lineage>
        <taxon>Bacteria</taxon>
        <taxon>Pseudomonadati</taxon>
        <taxon>Pseudomonadota</taxon>
        <taxon>Alphaproteobacteria</taxon>
        <taxon>Hyphomicrobiales</taxon>
        <taxon>Nitrobacteraceae</taxon>
        <taxon>Bradyrhizobium</taxon>
    </lineage>
</organism>
<dbReference type="AlphaFoldDB" id="A0A9X1R8U3"/>
<protein>
    <submittedName>
        <fullName evidence="2">Uncharacterized protein</fullName>
    </submittedName>
</protein>